<proteinExistence type="predicted"/>
<dbReference type="KEGG" id="mmil:sm9_0593"/>
<dbReference type="EMBL" id="CP011266">
    <property type="protein sequence ID" value="ALT68392.1"/>
    <property type="molecule type" value="Genomic_DNA"/>
</dbReference>
<feature type="transmembrane region" description="Helical" evidence="1">
    <location>
        <begin position="14"/>
        <end position="37"/>
    </location>
</feature>
<organism evidence="2 3">
    <name type="scientific">Methanobrevibacter millerae</name>
    <dbReference type="NCBI Taxonomy" id="230361"/>
    <lineage>
        <taxon>Archaea</taxon>
        <taxon>Methanobacteriati</taxon>
        <taxon>Methanobacteriota</taxon>
        <taxon>Methanomada group</taxon>
        <taxon>Methanobacteria</taxon>
        <taxon>Methanobacteriales</taxon>
        <taxon>Methanobacteriaceae</taxon>
        <taxon>Methanobrevibacter</taxon>
    </lineage>
</organism>
<dbReference type="RefSeq" id="WP_058738716.1">
    <property type="nucleotide sequence ID" value="NZ_CP011266.1"/>
</dbReference>
<evidence type="ECO:0000313" key="3">
    <source>
        <dbReference type="Proteomes" id="UP000067738"/>
    </source>
</evidence>
<dbReference type="AlphaFoldDB" id="A0A0U3E805"/>
<dbReference type="OrthoDB" id="78231at2157"/>
<reference evidence="2 3" key="1">
    <citation type="submission" date="2015-04" db="EMBL/GenBank/DDBJ databases">
        <title>The complete genome sequence of the rumen methanogen Methanobrevibacter millerae SM9.</title>
        <authorList>
            <person name="Leahy S.C."/>
            <person name="Kelly W.J."/>
            <person name="Pacheco D.M."/>
            <person name="Li D."/>
            <person name="Altermann E."/>
            <person name="Attwood G.T."/>
        </authorList>
    </citation>
    <scope>NUCLEOTIDE SEQUENCE [LARGE SCALE GENOMIC DNA]</scope>
    <source>
        <strain evidence="2 3">SM9</strain>
    </source>
</reference>
<gene>
    <name evidence="2" type="ORF">sm9_0593</name>
</gene>
<dbReference type="SUPFAM" id="SSF117782">
    <property type="entry name" value="YbjQ-like"/>
    <property type="match status" value="1"/>
</dbReference>
<evidence type="ECO:0000256" key="1">
    <source>
        <dbReference type="SAM" id="Phobius"/>
    </source>
</evidence>
<keyword evidence="1" id="KW-1133">Transmembrane helix</keyword>
<dbReference type="GeneID" id="26735569"/>
<dbReference type="PATRIC" id="fig|230361.4.peg.615"/>
<keyword evidence="1" id="KW-0472">Membrane</keyword>
<accession>A0A0U3E805</accession>
<evidence type="ECO:0000313" key="2">
    <source>
        <dbReference type="EMBL" id="ALT68392.1"/>
    </source>
</evidence>
<name>A0A0U3E805_9EURY</name>
<dbReference type="Proteomes" id="UP000067738">
    <property type="component" value="Chromosome"/>
</dbReference>
<protein>
    <submittedName>
        <fullName evidence="2">Uncharacterized protein</fullName>
    </submittedName>
</protein>
<keyword evidence="3" id="KW-1185">Reference proteome</keyword>
<keyword evidence="1" id="KW-0812">Transmembrane</keyword>
<sequence>MKIDKQRLRNLQKAFNIIALGTASGLAVYAFFLYFHIDIFGWNLGLIFAPLAAGYVETILAKHFIGEDIGAISAFILFIVTVAYGFIINNPTLGYNIITFGSIVIIIQAAIPTFINYFGIVVVVGTLSYLTGFFKNLTDKLRNHVRRLIGKPELEVIETVEEFNETRSNNIINSQKFIFITSTDPKDLDYDIIGFHYATKNIDRNTHILHLSPENVEKEHLNELKKGKDECLIRLASEIKKNGGNGVVDLDIIYFLNGIGGSEFQIIARGMGIKIKEEYPTS</sequence>
<feature type="transmembrane region" description="Helical" evidence="1">
    <location>
        <begin position="69"/>
        <end position="86"/>
    </location>
</feature>
<dbReference type="InterPro" id="IPR035439">
    <property type="entry name" value="UPF0145_dom_sf"/>
</dbReference>